<dbReference type="EMBL" id="CAVNYO010000181">
    <property type="protein sequence ID" value="CAK5272131.1"/>
    <property type="molecule type" value="Genomic_DNA"/>
</dbReference>
<feature type="domain" description="NTF2" evidence="2">
    <location>
        <begin position="397"/>
        <end position="528"/>
    </location>
</feature>
<organism evidence="4 5">
    <name type="scientific">Mycena citricolor</name>
    <dbReference type="NCBI Taxonomy" id="2018698"/>
    <lineage>
        <taxon>Eukaryota</taxon>
        <taxon>Fungi</taxon>
        <taxon>Dikarya</taxon>
        <taxon>Basidiomycota</taxon>
        <taxon>Agaricomycotina</taxon>
        <taxon>Agaricomycetes</taxon>
        <taxon>Agaricomycetidae</taxon>
        <taxon>Agaricales</taxon>
        <taxon>Marasmiineae</taxon>
        <taxon>Mycenaceae</taxon>
        <taxon>Mycena</taxon>
    </lineage>
</organism>
<feature type="compositionally biased region" description="Polar residues" evidence="1">
    <location>
        <begin position="81"/>
        <end position="119"/>
    </location>
</feature>
<keyword evidence="5" id="KW-1185">Reference proteome</keyword>
<dbReference type="Proteomes" id="UP001295794">
    <property type="component" value="Unassembled WGS sequence"/>
</dbReference>
<dbReference type="SUPFAM" id="SSF54427">
    <property type="entry name" value="NTF2-like"/>
    <property type="match status" value="1"/>
</dbReference>
<sequence length="547" mass="61576">MRGAVHKANHGSYHQKKHHSEPSSQSGPHREDHQPNEAINKRQAGPAIIVSSKQHQAHVTFDTWRGFRGRGRGRGGRGKLTSISSTFLSHNTQPHARASTSKRGAEKNFQSSQASTDTLRSMLFTGGPTPPRPDPRLKSTRPSPPFIPHTVAAGRENRVHVPPLKPVRRDSHLDRPFVPEPESVSSNISSLFSLPLASGPQLPSPHGASFAPRTPPPAKRRRVQEREVEEAPTSLNSPRRSVQFKSEPGSLSPLRTPSPTNQVKSEPRSPSPPPSSSLPHRAVRSGLKRYFPIPPDCERQDVNYLENRRRWARREGSILKDLRLKVERVLFRDDGLVIEWSSEEDVWLDTLRPVNERAMEVIDLVDDNEDSDVVADVEPLATNSDSHPEPPADLIALTLEFVKRYISIFDHDRSAVGKLYARDAVFSFRNNNFAHPVHFTFRRKGLSQSRMPKLPVLERYRYSSTADGEVDVDYDIVLEGSNVVLTLYGELVDPDGRRLASEQAFVLMRTDSDSSEWPLVVVSHIMVIRDTPWVRWQGTIESLQHTY</sequence>
<dbReference type="InterPro" id="IPR018222">
    <property type="entry name" value="Nuclear_transport_factor_2_euk"/>
</dbReference>
<name>A0AAD2K109_9AGAR</name>
<dbReference type="PROSITE" id="PS50177">
    <property type="entry name" value="NTF2_DOMAIN"/>
    <property type="match status" value="1"/>
</dbReference>
<evidence type="ECO:0000313" key="4">
    <source>
        <dbReference type="EMBL" id="CAK5272982.1"/>
    </source>
</evidence>
<accession>A0AAD2K109</accession>
<feature type="region of interest" description="Disordered" evidence="1">
    <location>
        <begin position="1"/>
        <end position="185"/>
    </location>
</feature>
<feature type="compositionally biased region" description="Basic residues" evidence="1">
    <location>
        <begin position="1"/>
        <end position="19"/>
    </location>
</feature>
<dbReference type="Gene3D" id="3.10.450.50">
    <property type="match status" value="1"/>
</dbReference>
<proteinExistence type="predicted"/>
<reference evidence="4" key="1">
    <citation type="submission" date="2023-11" db="EMBL/GenBank/DDBJ databases">
        <authorList>
            <person name="De Vega J J."/>
            <person name="De Vega J J."/>
        </authorList>
    </citation>
    <scope>NUCLEOTIDE SEQUENCE</scope>
</reference>
<feature type="compositionally biased region" description="Basic and acidic residues" evidence="1">
    <location>
        <begin position="167"/>
        <end position="177"/>
    </location>
</feature>
<evidence type="ECO:0000313" key="5">
    <source>
        <dbReference type="Proteomes" id="UP001295794"/>
    </source>
</evidence>
<dbReference type="EMBL" id="CAVNYO010000191">
    <property type="protein sequence ID" value="CAK5272982.1"/>
    <property type="molecule type" value="Genomic_DNA"/>
</dbReference>
<feature type="compositionally biased region" description="Polar residues" evidence="1">
    <location>
        <begin position="233"/>
        <end position="244"/>
    </location>
</feature>
<dbReference type="InterPro" id="IPR032710">
    <property type="entry name" value="NTF2-like_dom_sf"/>
</dbReference>
<evidence type="ECO:0000259" key="2">
    <source>
        <dbReference type="PROSITE" id="PS50177"/>
    </source>
</evidence>
<comment type="caution">
    <text evidence="4">The sequence shown here is derived from an EMBL/GenBank/DDBJ whole genome shotgun (WGS) entry which is preliminary data.</text>
</comment>
<protein>
    <recommendedName>
        <fullName evidence="2">NTF2 domain-containing protein</fullName>
    </recommendedName>
</protein>
<gene>
    <name evidence="3" type="ORF">MYCIT1_LOCUS17687</name>
    <name evidence="4" type="ORF">MYCIT1_LOCUS19034</name>
</gene>
<evidence type="ECO:0000313" key="3">
    <source>
        <dbReference type="EMBL" id="CAK5272131.1"/>
    </source>
</evidence>
<feature type="compositionally biased region" description="Polar residues" evidence="1">
    <location>
        <begin position="253"/>
        <end position="264"/>
    </location>
</feature>
<feature type="region of interest" description="Disordered" evidence="1">
    <location>
        <begin position="197"/>
        <end position="281"/>
    </location>
</feature>
<evidence type="ECO:0000256" key="1">
    <source>
        <dbReference type="SAM" id="MobiDB-lite"/>
    </source>
</evidence>
<dbReference type="AlphaFoldDB" id="A0AAD2K109"/>
<feature type="compositionally biased region" description="Basic residues" evidence="1">
    <location>
        <begin position="67"/>
        <end position="77"/>
    </location>
</feature>